<feature type="region of interest" description="Disordered" evidence="1">
    <location>
        <begin position="1"/>
        <end position="58"/>
    </location>
</feature>
<feature type="compositionally biased region" description="Low complexity" evidence="1">
    <location>
        <begin position="131"/>
        <end position="149"/>
    </location>
</feature>
<feature type="region of interest" description="Disordered" evidence="1">
    <location>
        <begin position="201"/>
        <end position="222"/>
    </location>
</feature>
<dbReference type="AlphaFoldDB" id="A0A6J4NIK3"/>
<feature type="non-terminal residue" evidence="2">
    <location>
        <position position="1"/>
    </location>
</feature>
<proteinExistence type="predicted"/>
<feature type="compositionally biased region" description="Low complexity" evidence="1">
    <location>
        <begin position="1"/>
        <end position="18"/>
    </location>
</feature>
<accession>A0A6J4NIK3</accession>
<feature type="compositionally biased region" description="Low complexity" evidence="1">
    <location>
        <begin position="201"/>
        <end position="211"/>
    </location>
</feature>
<sequence>GRGSLAAGARLARPAARGARARHDPADRGELRPGHGDRPGRGADAALAVEGPLRGGPGLRLADPRHPAAGAAVHRLLRAPLARPDDRHLPRRRHRLQPQRGRVRLRGGAGLDPRGPARAVGGGGHRRPGLHGHAAADRAAAGHAGGRPAAVEHAHLAGQGHLAGFGGPLHRPLPGRPADRRAHLRVLPRLLRGRRVLLGDLPGALGRAGAPGDPPRPVRGRV</sequence>
<evidence type="ECO:0000313" key="2">
    <source>
        <dbReference type="EMBL" id="CAA9388744.1"/>
    </source>
</evidence>
<evidence type="ECO:0000256" key="1">
    <source>
        <dbReference type="SAM" id="MobiDB-lite"/>
    </source>
</evidence>
<feature type="compositionally biased region" description="Basic residues" evidence="1">
    <location>
        <begin position="89"/>
        <end position="105"/>
    </location>
</feature>
<feature type="compositionally biased region" description="Pro residues" evidence="1">
    <location>
        <begin position="212"/>
        <end position="222"/>
    </location>
</feature>
<name>A0A6J4NIK3_9ACTN</name>
<dbReference type="EMBL" id="CADCUY010000054">
    <property type="protein sequence ID" value="CAA9388744.1"/>
    <property type="molecule type" value="Genomic_DNA"/>
</dbReference>
<feature type="compositionally biased region" description="Basic and acidic residues" evidence="1">
    <location>
        <begin position="21"/>
        <end position="41"/>
    </location>
</feature>
<feature type="region of interest" description="Disordered" evidence="1">
    <location>
        <begin position="81"/>
        <end position="149"/>
    </location>
</feature>
<protein>
    <submittedName>
        <fullName evidence="2">L-cystine ABC transporter, permease protein TcyB</fullName>
    </submittedName>
</protein>
<gene>
    <name evidence="2" type="ORF">AVDCRST_MAG35-290</name>
</gene>
<reference evidence="2" key="1">
    <citation type="submission" date="2020-02" db="EMBL/GenBank/DDBJ databases">
        <authorList>
            <person name="Meier V. D."/>
        </authorList>
    </citation>
    <scope>NUCLEOTIDE SEQUENCE</scope>
    <source>
        <strain evidence="2">AVDCRST_MAG35</strain>
    </source>
</reference>
<organism evidence="2">
    <name type="scientific">uncultured Quadrisphaera sp</name>
    <dbReference type="NCBI Taxonomy" id="904978"/>
    <lineage>
        <taxon>Bacteria</taxon>
        <taxon>Bacillati</taxon>
        <taxon>Actinomycetota</taxon>
        <taxon>Actinomycetes</taxon>
        <taxon>Kineosporiales</taxon>
        <taxon>Kineosporiaceae</taxon>
        <taxon>Quadrisphaera</taxon>
        <taxon>environmental samples</taxon>
    </lineage>
</organism>
<feature type="non-terminal residue" evidence="2">
    <location>
        <position position="222"/>
    </location>
</feature>